<evidence type="ECO:0000256" key="1">
    <source>
        <dbReference type="SAM" id="MobiDB-lite"/>
    </source>
</evidence>
<accession>A0A8S4QNQ6</accession>
<dbReference type="AlphaFoldDB" id="A0A8S4QNQ6"/>
<comment type="caution">
    <text evidence="2">The sequence shown here is derived from an EMBL/GenBank/DDBJ whole genome shotgun (WGS) entry which is preliminary data.</text>
</comment>
<feature type="region of interest" description="Disordered" evidence="1">
    <location>
        <begin position="1"/>
        <end position="34"/>
    </location>
</feature>
<protein>
    <submittedName>
        <fullName evidence="2">Jg27477 protein</fullName>
    </submittedName>
</protein>
<gene>
    <name evidence="2" type="primary">jg27477</name>
    <name evidence="2" type="ORF">PAEG_LOCUS3089</name>
</gene>
<keyword evidence="3" id="KW-1185">Reference proteome</keyword>
<organism evidence="2 3">
    <name type="scientific">Pararge aegeria aegeria</name>
    <dbReference type="NCBI Taxonomy" id="348720"/>
    <lineage>
        <taxon>Eukaryota</taxon>
        <taxon>Metazoa</taxon>
        <taxon>Ecdysozoa</taxon>
        <taxon>Arthropoda</taxon>
        <taxon>Hexapoda</taxon>
        <taxon>Insecta</taxon>
        <taxon>Pterygota</taxon>
        <taxon>Neoptera</taxon>
        <taxon>Endopterygota</taxon>
        <taxon>Lepidoptera</taxon>
        <taxon>Glossata</taxon>
        <taxon>Ditrysia</taxon>
        <taxon>Papilionoidea</taxon>
        <taxon>Nymphalidae</taxon>
        <taxon>Satyrinae</taxon>
        <taxon>Satyrini</taxon>
        <taxon>Parargina</taxon>
        <taxon>Pararge</taxon>
    </lineage>
</organism>
<name>A0A8S4QNQ6_9NEOP</name>
<reference evidence="2" key="1">
    <citation type="submission" date="2022-03" db="EMBL/GenBank/DDBJ databases">
        <authorList>
            <person name="Lindestad O."/>
        </authorList>
    </citation>
    <scope>NUCLEOTIDE SEQUENCE</scope>
</reference>
<dbReference type="Proteomes" id="UP000838756">
    <property type="component" value="Unassembled WGS sequence"/>
</dbReference>
<feature type="compositionally biased region" description="Polar residues" evidence="1">
    <location>
        <begin position="1"/>
        <end position="11"/>
    </location>
</feature>
<dbReference type="OrthoDB" id="166375at2759"/>
<dbReference type="EMBL" id="CAKXAJ010009674">
    <property type="protein sequence ID" value="CAH2211258.1"/>
    <property type="molecule type" value="Genomic_DNA"/>
</dbReference>
<feature type="non-terminal residue" evidence="2">
    <location>
        <position position="1"/>
    </location>
</feature>
<proteinExistence type="predicted"/>
<evidence type="ECO:0000313" key="2">
    <source>
        <dbReference type="EMBL" id="CAH2211258.1"/>
    </source>
</evidence>
<sequence length="34" mass="3909">SSSKQPTQNTTKVKETGPKRSLNLEEYKKRKGFI</sequence>
<feature type="compositionally biased region" description="Basic and acidic residues" evidence="1">
    <location>
        <begin position="12"/>
        <end position="28"/>
    </location>
</feature>
<evidence type="ECO:0000313" key="3">
    <source>
        <dbReference type="Proteomes" id="UP000838756"/>
    </source>
</evidence>